<proteinExistence type="predicted"/>
<reference evidence="1" key="1">
    <citation type="submission" date="2014-12" db="EMBL/GenBank/DDBJ databases">
        <title>Insight into the proteome of Arion vulgaris.</title>
        <authorList>
            <person name="Aradska J."/>
            <person name="Bulat T."/>
            <person name="Smidak R."/>
            <person name="Sarate P."/>
            <person name="Gangsoo J."/>
            <person name="Sialana F."/>
            <person name="Bilban M."/>
            <person name="Lubec G."/>
        </authorList>
    </citation>
    <scope>NUCLEOTIDE SEQUENCE</scope>
    <source>
        <tissue evidence="1">Skin</tissue>
    </source>
</reference>
<organism evidence="1">
    <name type="scientific">Arion vulgaris</name>
    <dbReference type="NCBI Taxonomy" id="1028688"/>
    <lineage>
        <taxon>Eukaryota</taxon>
        <taxon>Metazoa</taxon>
        <taxon>Spiralia</taxon>
        <taxon>Lophotrochozoa</taxon>
        <taxon>Mollusca</taxon>
        <taxon>Gastropoda</taxon>
        <taxon>Heterobranchia</taxon>
        <taxon>Euthyneura</taxon>
        <taxon>Panpulmonata</taxon>
        <taxon>Eupulmonata</taxon>
        <taxon>Stylommatophora</taxon>
        <taxon>Helicina</taxon>
        <taxon>Arionoidea</taxon>
        <taxon>Arionidae</taxon>
        <taxon>Arion</taxon>
    </lineage>
</organism>
<protein>
    <submittedName>
        <fullName evidence="1">Uncharacterized protein</fullName>
    </submittedName>
</protein>
<dbReference type="EMBL" id="HACG01031865">
    <property type="protein sequence ID" value="CEK78730.1"/>
    <property type="molecule type" value="Transcribed_RNA"/>
</dbReference>
<sequence>MLCAKLSADSMTFLQRGTKRYTTTLYNIVVVCLKLLTYPEISDNKVDNMLPDRPPDVEIPVFAASLCQNNSQCVHTVCD</sequence>
<gene>
    <name evidence="1" type="primary">ORF111639</name>
</gene>
<name>A0A0B7AFN1_9EUPU</name>
<evidence type="ECO:0000313" key="1">
    <source>
        <dbReference type="EMBL" id="CEK78730.1"/>
    </source>
</evidence>
<accession>A0A0B7AFN1</accession>
<dbReference type="AlphaFoldDB" id="A0A0B7AFN1"/>